<dbReference type="GO" id="GO:0016853">
    <property type="term" value="F:isomerase activity"/>
    <property type="evidence" value="ECO:0007669"/>
    <property type="project" value="UniProtKB-KW"/>
</dbReference>
<evidence type="ECO:0000313" key="1">
    <source>
        <dbReference type="EMBL" id="ATF26889.1"/>
    </source>
</evidence>
<evidence type="ECO:0000313" key="4">
    <source>
        <dbReference type="Proteomes" id="UP000270190"/>
    </source>
</evidence>
<dbReference type="InterPro" id="IPR037479">
    <property type="entry name" value="Tauto_MSAD"/>
</dbReference>
<dbReference type="KEGG" id="bths:CNY62_11275"/>
<dbReference type="EMBL" id="CP023483">
    <property type="protein sequence ID" value="ATF26889.1"/>
    <property type="molecule type" value="Genomic_DNA"/>
</dbReference>
<dbReference type="Proteomes" id="UP000270190">
    <property type="component" value="Unassembled WGS sequence"/>
</dbReference>
<name>A0A1D2KWA5_BROTH</name>
<reference evidence="4" key="3">
    <citation type="submission" date="2018-04" db="EMBL/GenBank/DDBJ databases">
        <authorList>
            <person name="Illikoud N."/>
        </authorList>
    </citation>
    <scope>NUCLEOTIDE SEQUENCE [LARGE SCALE GENOMIC DNA]</scope>
</reference>
<keyword evidence="3" id="KW-1185">Reference proteome</keyword>
<protein>
    <submittedName>
        <fullName evidence="2">Putative tautomerase</fullName>
        <ecNumber evidence="2">5.3.2.-</ecNumber>
    </submittedName>
    <submittedName>
        <fullName evidence="1">Tautomerase family protein</fullName>
    </submittedName>
</protein>
<sequence length="129" mass="14825">MPLFKFDVLEGRTDEQLRQLLDVTHVAMVEALEVPELDRYQVVNQHKPAEMVIHDTGLGFTRSKNFVLITIISNKRTPEKKQKLYQLVTERLEAECGISKDDVMFSMVENTDVDWSFGHGEAQFITGKL</sequence>
<evidence type="ECO:0000313" key="2">
    <source>
        <dbReference type="EMBL" id="SPP27654.1"/>
    </source>
</evidence>
<dbReference type="InterPro" id="IPR014347">
    <property type="entry name" value="Tautomerase/MIF_sf"/>
</dbReference>
<dbReference type="PANTHER" id="PTHR38460:SF1">
    <property type="entry name" value="TAUTOMERASE YOLI-RELATED"/>
    <property type="match status" value="1"/>
</dbReference>
<dbReference type="Pfam" id="PF14552">
    <property type="entry name" value="Tautomerase_2"/>
    <property type="match status" value="1"/>
</dbReference>
<dbReference type="Gene3D" id="3.30.429.10">
    <property type="entry name" value="Macrophage Migration Inhibitory Factor"/>
    <property type="match status" value="1"/>
</dbReference>
<dbReference type="AlphaFoldDB" id="A0A1D2KWA5"/>
<gene>
    <name evidence="2" type="primary">yrdN</name>
    <name evidence="2" type="ORF">BTBSAS_180006</name>
    <name evidence="1" type="ORF">CNY62_11275</name>
</gene>
<proteinExistence type="predicted"/>
<dbReference type="Proteomes" id="UP000243591">
    <property type="component" value="Chromosome"/>
</dbReference>
<evidence type="ECO:0000313" key="3">
    <source>
        <dbReference type="Proteomes" id="UP000243591"/>
    </source>
</evidence>
<dbReference type="EMBL" id="OUNC01000010">
    <property type="protein sequence ID" value="SPP27654.1"/>
    <property type="molecule type" value="Genomic_DNA"/>
</dbReference>
<reference evidence="1 3" key="1">
    <citation type="submission" date="2017-09" db="EMBL/GenBank/DDBJ databases">
        <title>Complete Genome Sequences of Two Strains of the Meat Spoilage Bacterium Brochothrix thermosphacta Isolated from Ground Chicken.</title>
        <authorList>
            <person name="Paoli G.C."/>
            <person name="Wijey C."/>
            <person name="Chen C.-Y."/>
            <person name="Nguyen L."/>
            <person name="Yan X."/>
            <person name="Irwin P.L."/>
        </authorList>
    </citation>
    <scope>NUCLEOTIDE SEQUENCE [LARGE SCALE GENOMIC DNA]</scope>
    <source>
        <strain evidence="1 3">BI</strain>
    </source>
</reference>
<dbReference type="STRING" id="2756.BFR44_04790"/>
<dbReference type="RefSeq" id="WP_029092516.1">
    <property type="nucleotide sequence ID" value="NZ_CBCPKC010000001.1"/>
</dbReference>
<dbReference type="PANTHER" id="PTHR38460">
    <property type="entry name" value="TAUTOMERASE YOLI-RELATED"/>
    <property type="match status" value="1"/>
</dbReference>
<reference evidence="2" key="2">
    <citation type="submission" date="2018-04" db="EMBL/GenBank/DDBJ databases">
        <authorList>
            <person name="Go L.Y."/>
            <person name="Mitchell J.A."/>
        </authorList>
    </citation>
    <scope>NUCLEOTIDE SEQUENCE</scope>
    <source>
        <strain evidence="2">BSAS1 3</strain>
    </source>
</reference>
<dbReference type="SUPFAM" id="SSF55331">
    <property type="entry name" value="Tautomerase/MIF"/>
    <property type="match status" value="1"/>
</dbReference>
<keyword evidence="2" id="KW-0413">Isomerase</keyword>
<accession>A0A1D2KWA5</accession>
<organism evidence="1 3">
    <name type="scientific">Brochothrix thermosphacta</name>
    <name type="common">Microbacterium thermosphactum</name>
    <dbReference type="NCBI Taxonomy" id="2756"/>
    <lineage>
        <taxon>Bacteria</taxon>
        <taxon>Bacillati</taxon>
        <taxon>Bacillota</taxon>
        <taxon>Bacilli</taxon>
        <taxon>Bacillales</taxon>
        <taxon>Listeriaceae</taxon>
        <taxon>Brochothrix</taxon>
    </lineage>
</organism>
<dbReference type="OrthoDB" id="9804765at2"/>
<dbReference type="EC" id="5.3.2.-" evidence="2"/>